<dbReference type="Pfam" id="PF14520">
    <property type="entry name" value="HHH_5"/>
    <property type="match status" value="1"/>
</dbReference>
<comment type="cofactor">
    <cofactor evidence="10">
        <name>Mg(2+)</name>
        <dbReference type="ChEBI" id="CHEBI:18420"/>
    </cofactor>
    <cofactor evidence="10">
        <name>Mn(2+)</name>
        <dbReference type="ChEBI" id="CHEBI:29035"/>
    </cofactor>
</comment>
<comment type="similarity">
    <text evidence="10">Belongs to the NAD-dependent DNA ligase family. LigA subfamily.</text>
</comment>
<comment type="caution">
    <text evidence="12">The sequence shown here is derived from an EMBL/GenBank/DDBJ whole genome shotgun (WGS) entry which is preliminary data.</text>
</comment>
<dbReference type="Gene3D" id="1.10.287.610">
    <property type="entry name" value="Helix hairpin bin"/>
    <property type="match status" value="1"/>
</dbReference>
<dbReference type="Gene3D" id="3.30.470.30">
    <property type="entry name" value="DNA ligase/mRNA capping enzyme"/>
    <property type="match status" value="1"/>
</dbReference>
<protein>
    <recommendedName>
        <fullName evidence="10">DNA ligase</fullName>
        <ecNumber evidence="10">6.5.1.2</ecNumber>
    </recommendedName>
    <alternativeName>
        <fullName evidence="10">Polydeoxyribonucleotide synthase [NAD(+)]</fullName>
    </alternativeName>
</protein>
<feature type="binding site" evidence="10">
    <location>
        <position position="144"/>
    </location>
    <ligand>
        <name>NAD(+)</name>
        <dbReference type="ChEBI" id="CHEBI:57540"/>
    </ligand>
</feature>
<keyword evidence="10" id="KW-0464">Manganese</keyword>
<feature type="binding site" evidence="10">
    <location>
        <position position="297"/>
    </location>
    <ligand>
        <name>NAD(+)</name>
        <dbReference type="ChEBI" id="CHEBI:57540"/>
    </ligand>
</feature>
<comment type="catalytic activity">
    <reaction evidence="9 10">
        <text>NAD(+) + (deoxyribonucleotide)n-3'-hydroxyl + 5'-phospho-(deoxyribonucleotide)m = (deoxyribonucleotide)n+m + AMP + beta-nicotinamide D-nucleotide.</text>
        <dbReference type="EC" id="6.5.1.2"/>
    </reaction>
</comment>
<keyword evidence="10" id="KW-0460">Magnesium</keyword>
<dbReference type="Gene3D" id="3.40.50.10190">
    <property type="entry name" value="BRCT domain"/>
    <property type="match status" value="1"/>
</dbReference>
<dbReference type="Pfam" id="PF12826">
    <property type="entry name" value="HHH_2"/>
    <property type="match status" value="1"/>
</dbReference>
<dbReference type="EC" id="6.5.1.2" evidence="10"/>
<dbReference type="CDD" id="cd17748">
    <property type="entry name" value="BRCT_DNA_ligase_like"/>
    <property type="match status" value="1"/>
</dbReference>
<name>A0ABS5BXZ8_9BACT</name>
<dbReference type="HAMAP" id="MF_01588">
    <property type="entry name" value="DNA_ligase_A"/>
    <property type="match status" value="1"/>
</dbReference>
<feature type="binding site" evidence="10">
    <location>
        <position position="121"/>
    </location>
    <ligand>
        <name>NAD(+)</name>
        <dbReference type="ChEBI" id="CHEBI:57540"/>
    </ligand>
</feature>
<dbReference type="Pfam" id="PF00533">
    <property type="entry name" value="BRCT"/>
    <property type="match status" value="1"/>
</dbReference>
<dbReference type="Pfam" id="PF01653">
    <property type="entry name" value="DNA_ligase_aden"/>
    <property type="match status" value="1"/>
</dbReference>
<dbReference type="InterPro" id="IPR004150">
    <property type="entry name" value="NAD_DNA_ligase_OB"/>
</dbReference>
<keyword evidence="2 10" id="KW-0436">Ligase</keyword>
<feature type="binding site" evidence="10">
    <location>
        <position position="442"/>
    </location>
    <ligand>
        <name>Zn(2+)</name>
        <dbReference type="ChEBI" id="CHEBI:29105"/>
    </ligand>
</feature>
<feature type="binding site" evidence="10">
    <location>
        <position position="181"/>
    </location>
    <ligand>
        <name>NAD(+)</name>
        <dbReference type="ChEBI" id="CHEBI:57540"/>
    </ligand>
</feature>
<keyword evidence="8 10" id="KW-0234">DNA repair</keyword>
<dbReference type="InterPro" id="IPR013840">
    <property type="entry name" value="DNAligase_N"/>
</dbReference>
<dbReference type="SMART" id="SM00292">
    <property type="entry name" value="BRCT"/>
    <property type="match status" value="1"/>
</dbReference>
<dbReference type="EMBL" id="JAGKQQ010000001">
    <property type="protein sequence ID" value="MBP3958614.1"/>
    <property type="molecule type" value="Genomic_DNA"/>
</dbReference>
<feature type="binding site" evidence="10">
    <location>
        <position position="321"/>
    </location>
    <ligand>
        <name>NAD(+)</name>
        <dbReference type="ChEBI" id="CHEBI:57540"/>
    </ligand>
</feature>
<dbReference type="PROSITE" id="PS50172">
    <property type="entry name" value="BRCT"/>
    <property type="match status" value="1"/>
</dbReference>
<dbReference type="Pfam" id="PF03120">
    <property type="entry name" value="OB_DNA_ligase"/>
    <property type="match status" value="1"/>
</dbReference>
<evidence type="ECO:0000256" key="4">
    <source>
        <dbReference type="ARBA" id="ARBA00022723"/>
    </source>
</evidence>
<evidence type="ECO:0000256" key="6">
    <source>
        <dbReference type="ARBA" id="ARBA00022833"/>
    </source>
</evidence>
<keyword evidence="6 10" id="KW-0862">Zinc</keyword>
<keyword evidence="3 10" id="KW-0235">DNA replication</keyword>
<dbReference type="InterPro" id="IPR010994">
    <property type="entry name" value="RuvA_2-like"/>
</dbReference>
<dbReference type="Proteomes" id="UP000676565">
    <property type="component" value="Unassembled WGS sequence"/>
</dbReference>
<dbReference type="SUPFAM" id="SSF47781">
    <property type="entry name" value="RuvA domain 2-like"/>
    <property type="match status" value="1"/>
</dbReference>
<dbReference type="PANTHER" id="PTHR23389">
    <property type="entry name" value="CHROMOSOME TRANSMISSION FIDELITY FACTOR 18"/>
    <property type="match status" value="1"/>
</dbReference>
<feature type="binding site" evidence="10">
    <location>
        <position position="416"/>
    </location>
    <ligand>
        <name>Zn(2+)</name>
        <dbReference type="ChEBI" id="CHEBI:29105"/>
    </ligand>
</feature>
<keyword evidence="4 10" id="KW-0479">Metal-binding</keyword>
<gene>
    <name evidence="10 12" type="primary">ligA</name>
    <name evidence="12" type="ORF">J8F10_25480</name>
</gene>
<keyword evidence="13" id="KW-1185">Reference proteome</keyword>
<comment type="function">
    <text evidence="1 10">DNA ligase that catalyzes the formation of phosphodiester linkages between 5'-phosphoryl and 3'-hydroxyl groups in double-stranded DNA using NAD as a coenzyme and as the energy source for the reaction. It is essential for DNA replication and repair of damaged DNA.</text>
</comment>
<evidence type="ECO:0000313" key="13">
    <source>
        <dbReference type="Proteomes" id="UP000676565"/>
    </source>
</evidence>
<dbReference type="InterPro" id="IPR001679">
    <property type="entry name" value="DNA_ligase"/>
</dbReference>
<dbReference type="SUPFAM" id="SSF52113">
    <property type="entry name" value="BRCT domain"/>
    <property type="match status" value="1"/>
</dbReference>
<evidence type="ECO:0000256" key="3">
    <source>
        <dbReference type="ARBA" id="ARBA00022705"/>
    </source>
</evidence>
<evidence type="ECO:0000256" key="7">
    <source>
        <dbReference type="ARBA" id="ARBA00023027"/>
    </source>
</evidence>
<organism evidence="12 13">
    <name type="scientific">Gemmata palustris</name>
    <dbReference type="NCBI Taxonomy" id="2822762"/>
    <lineage>
        <taxon>Bacteria</taxon>
        <taxon>Pseudomonadati</taxon>
        <taxon>Planctomycetota</taxon>
        <taxon>Planctomycetia</taxon>
        <taxon>Gemmatales</taxon>
        <taxon>Gemmataceae</taxon>
        <taxon>Gemmata</taxon>
    </lineage>
</organism>
<dbReference type="NCBIfam" id="TIGR00575">
    <property type="entry name" value="dnlj"/>
    <property type="match status" value="1"/>
</dbReference>
<evidence type="ECO:0000256" key="9">
    <source>
        <dbReference type="ARBA" id="ARBA00034005"/>
    </source>
</evidence>
<dbReference type="PIRSF" id="PIRSF001604">
    <property type="entry name" value="LigA"/>
    <property type="match status" value="1"/>
</dbReference>
<dbReference type="InterPro" id="IPR012340">
    <property type="entry name" value="NA-bd_OB-fold"/>
</dbReference>
<dbReference type="NCBIfam" id="NF005932">
    <property type="entry name" value="PRK07956.1"/>
    <property type="match status" value="1"/>
</dbReference>
<sequence length="681" mass="74313">MAKTTTASPVAPADRAAELRKQLDHHNHLYYVEAAPVISDREFDKLLQELAAIEKAHPELVTPDSPTQRVGGAPIPGFKQVTHKVPMLSIENSYDEGDLRKFDADVKKALGPSAVVEYVVELKIDGVSMSITYENGKLAFAATRGSGSVGDDVTHNVKTIAAIPLKLNTANPPTIFEARGEVYMTRSELARINSEQTKNKQEPYKNARNLSAGTLKLLDPRECAKRKLSMFAYGSGAIDGLVIKKQSEMLAKLKEFGFPVNPHERLCASIDEVIAYCKEWDTKRKELPYDTDGIVVKVNDWAQRERIGYTAKVPKWARAFKFEAEQGTTKLGAVVFHIGKFGELTPVATFDPPVQLAGTTVTHASMHNASWVAEMDVRIGDTVVVEKKGEIIPQVVDVIKADRTGAEQVITWPENCPECGGPVVKQESASSYNFICGNSESCSGGMWKRLEGYARKTRMEIDGLGREVAIQLVESGLVKSVADLYRLTKKQLLALEKFADTKAQKLLDGIAASKDRGLARLLPALAIYSVGEKMADDLVEEFPDVDLIIAAKPEDLARVKGWGPERAKYLRAYFDGENGQKLIAELKELGIKMTHDKKAAPVGGLPLAGKTIVVTGTLVNYDRVSIETAIKDAGGKASGSVSKKTDFLLLGENPGSKHAKAKELGVKIINEDEFRQIIGAG</sequence>
<dbReference type="GO" id="GO:0003911">
    <property type="term" value="F:DNA ligase (NAD+) activity"/>
    <property type="evidence" value="ECO:0007669"/>
    <property type="project" value="UniProtKB-EC"/>
</dbReference>
<evidence type="ECO:0000256" key="5">
    <source>
        <dbReference type="ARBA" id="ARBA00022763"/>
    </source>
</evidence>
<dbReference type="PANTHER" id="PTHR23389:SF9">
    <property type="entry name" value="DNA LIGASE"/>
    <property type="match status" value="1"/>
</dbReference>
<dbReference type="SMART" id="SM00532">
    <property type="entry name" value="LIGANc"/>
    <property type="match status" value="1"/>
</dbReference>
<feature type="domain" description="BRCT" evidence="11">
    <location>
        <begin position="607"/>
        <end position="681"/>
    </location>
</feature>
<dbReference type="RefSeq" id="WP_210658761.1">
    <property type="nucleotide sequence ID" value="NZ_JAGKQQ010000001.1"/>
</dbReference>
<feature type="binding site" evidence="10">
    <location>
        <begin position="89"/>
        <end position="90"/>
    </location>
    <ligand>
        <name>NAD(+)</name>
        <dbReference type="ChEBI" id="CHEBI:57540"/>
    </ligand>
</feature>
<dbReference type="SUPFAM" id="SSF50249">
    <property type="entry name" value="Nucleic acid-binding proteins"/>
    <property type="match status" value="1"/>
</dbReference>
<dbReference type="SUPFAM" id="SSF56091">
    <property type="entry name" value="DNA ligase/mRNA capping enzyme, catalytic domain"/>
    <property type="match status" value="1"/>
</dbReference>
<feature type="active site" description="N6-AMP-lysine intermediate" evidence="10">
    <location>
        <position position="123"/>
    </location>
</feature>
<keyword evidence="7 10" id="KW-0520">NAD</keyword>
<evidence type="ECO:0000256" key="10">
    <source>
        <dbReference type="HAMAP-Rule" id="MF_01588"/>
    </source>
</evidence>
<dbReference type="Gene3D" id="2.40.50.140">
    <property type="entry name" value="Nucleic acid-binding proteins"/>
    <property type="match status" value="1"/>
</dbReference>
<feature type="binding site" evidence="10">
    <location>
        <position position="436"/>
    </location>
    <ligand>
        <name>Zn(2+)</name>
        <dbReference type="ChEBI" id="CHEBI:29105"/>
    </ligand>
</feature>
<feature type="binding site" evidence="10">
    <location>
        <position position="419"/>
    </location>
    <ligand>
        <name>Zn(2+)</name>
        <dbReference type="ChEBI" id="CHEBI:29105"/>
    </ligand>
</feature>
<evidence type="ECO:0000256" key="1">
    <source>
        <dbReference type="ARBA" id="ARBA00004067"/>
    </source>
</evidence>
<dbReference type="InterPro" id="IPR013839">
    <property type="entry name" value="DNAligase_adenylation"/>
</dbReference>
<dbReference type="InterPro" id="IPR041663">
    <property type="entry name" value="DisA/LigA_HHH"/>
</dbReference>
<dbReference type="Gene3D" id="1.10.150.20">
    <property type="entry name" value="5' to 3' exonuclease, C-terminal subdomain"/>
    <property type="match status" value="2"/>
</dbReference>
<dbReference type="InterPro" id="IPR001357">
    <property type="entry name" value="BRCT_dom"/>
</dbReference>
<accession>A0ABS5BXZ8</accession>
<dbReference type="InterPro" id="IPR036420">
    <property type="entry name" value="BRCT_dom_sf"/>
</dbReference>
<evidence type="ECO:0000259" key="11">
    <source>
        <dbReference type="PROSITE" id="PS50172"/>
    </source>
</evidence>
<keyword evidence="5 10" id="KW-0227">DNA damage</keyword>
<evidence type="ECO:0000256" key="8">
    <source>
        <dbReference type="ARBA" id="ARBA00023204"/>
    </source>
</evidence>
<reference evidence="12 13" key="1">
    <citation type="submission" date="2021-04" db="EMBL/GenBank/DDBJ databases">
        <authorList>
            <person name="Ivanova A."/>
        </authorList>
    </citation>
    <scope>NUCLEOTIDE SEQUENCE [LARGE SCALE GENOMIC DNA]</scope>
    <source>
        <strain evidence="12 13">G18</strain>
    </source>
</reference>
<proteinExistence type="inferred from homology"/>
<dbReference type="CDD" id="cd00114">
    <property type="entry name" value="LIGANc"/>
    <property type="match status" value="1"/>
</dbReference>
<evidence type="ECO:0000313" key="12">
    <source>
        <dbReference type="EMBL" id="MBP3958614.1"/>
    </source>
</evidence>
<evidence type="ECO:0000256" key="2">
    <source>
        <dbReference type="ARBA" id="ARBA00022598"/>
    </source>
</evidence>
<feature type="binding site" evidence="10">
    <location>
        <begin position="40"/>
        <end position="44"/>
    </location>
    <ligand>
        <name>NAD(+)</name>
        <dbReference type="ChEBI" id="CHEBI:57540"/>
    </ligand>
</feature>
<dbReference type="Pfam" id="PF22745">
    <property type="entry name" value="Nlig-Ia"/>
    <property type="match status" value="1"/>
</dbReference>